<protein>
    <submittedName>
        <fullName evidence="2">Mucin-7-like</fullName>
    </submittedName>
</protein>
<gene>
    <name evidence="2" type="primary">LOC108043924</name>
</gene>
<feature type="non-terminal residue" evidence="2">
    <location>
        <position position="211"/>
    </location>
</feature>
<organism evidence="2">
    <name type="scientific">Drosophila rhopaloa</name>
    <name type="common">Fruit fly</name>
    <dbReference type="NCBI Taxonomy" id="1041015"/>
    <lineage>
        <taxon>Eukaryota</taxon>
        <taxon>Metazoa</taxon>
        <taxon>Ecdysozoa</taxon>
        <taxon>Arthropoda</taxon>
        <taxon>Hexapoda</taxon>
        <taxon>Insecta</taxon>
        <taxon>Pterygota</taxon>
        <taxon>Neoptera</taxon>
        <taxon>Endopterygota</taxon>
        <taxon>Diptera</taxon>
        <taxon>Brachycera</taxon>
        <taxon>Muscomorpha</taxon>
        <taxon>Ephydroidea</taxon>
        <taxon>Drosophilidae</taxon>
        <taxon>Drosophila</taxon>
        <taxon>Sophophora</taxon>
    </lineage>
</organism>
<dbReference type="RefSeq" id="XP_016978231.1">
    <property type="nucleotide sequence ID" value="XM_017122742.1"/>
</dbReference>
<feature type="compositionally biased region" description="Polar residues" evidence="1">
    <location>
        <begin position="92"/>
        <end position="117"/>
    </location>
</feature>
<feature type="compositionally biased region" description="Low complexity" evidence="1">
    <location>
        <begin position="60"/>
        <end position="69"/>
    </location>
</feature>
<dbReference type="AlphaFoldDB" id="A0A6P4EYV7"/>
<proteinExistence type="predicted"/>
<sequence>MSVLVLPTTIDDVLLGMDFLSKTEASLEISQVRLKLRQDQPALQAQRRPAPPTSSNPTLANPALQAQRRPAPPTSSNPTLQAQRRPAPPTLSNPVQRYEEQQNPAVHTRTTPCTRTLPSDPATRPAEDSTIPTPTSATEALRTSPRDILPAPCPEAIRRNPFRRSAGAAAVATAATDEPLDRDTSIVDEADLQTAETELEAELDKFSGLTG</sequence>
<reference evidence="2" key="1">
    <citation type="submission" date="2025-08" db="UniProtKB">
        <authorList>
            <consortium name="RefSeq"/>
        </authorList>
    </citation>
    <scope>IDENTIFICATION</scope>
</reference>
<accession>A0A6P4EYV7</accession>
<name>A0A6P4EYV7_DRORH</name>
<evidence type="ECO:0000313" key="2">
    <source>
        <dbReference type="RefSeq" id="XP_016978231.1"/>
    </source>
</evidence>
<feature type="region of interest" description="Disordered" evidence="1">
    <location>
        <begin position="40"/>
        <end position="164"/>
    </location>
</feature>
<evidence type="ECO:0000256" key="1">
    <source>
        <dbReference type="SAM" id="MobiDB-lite"/>
    </source>
</evidence>